<dbReference type="Proteomes" id="UP000007798">
    <property type="component" value="Unassembled WGS sequence"/>
</dbReference>
<dbReference type="EC" id="2.7.1.17" evidence="4"/>
<keyword evidence="2 4" id="KW-0808">Transferase</keyword>
<protein>
    <recommendedName>
        <fullName evidence="4">Xylulose kinase</fullName>
        <ecNumber evidence="4">2.7.1.17</ecNumber>
    </recommendedName>
</protein>
<dbReference type="InParanoid" id="B4N0R9"/>
<dbReference type="InterPro" id="IPR018484">
    <property type="entry name" value="FGGY_N"/>
</dbReference>
<dbReference type="InterPro" id="IPR018485">
    <property type="entry name" value="FGGY_C"/>
</dbReference>
<keyword evidence="8" id="KW-1185">Reference proteome</keyword>
<accession>B4N0R9</accession>
<dbReference type="GO" id="GO:0005524">
    <property type="term" value="F:ATP binding"/>
    <property type="evidence" value="ECO:0007669"/>
    <property type="project" value="UniProtKB-KW"/>
</dbReference>
<evidence type="ECO:0000259" key="6">
    <source>
        <dbReference type="Pfam" id="PF02782"/>
    </source>
</evidence>
<dbReference type="InterPro" id="IPR043129">
    <property type="entry name" value="ATPase_NBD"/>
</dbReference>
<dbReference type="InterPro" id="IPR042024">
    <property type="entry name" value="D-XK_euk"/>
</dbReference>
<evidence type="ECO:0000256" key="3">
    <source>
        <dbReference type="ARBA" id="ARBA00022777"/>
    </source>
</evidence>
<reference evidence="7 8" key="1">
    <citation type="journal article" date="2007" name="Nature">
        <title>Evolution of genes and genomes on the Drosophila phylogeny.</title>
        <authorList>
            <consortium name="Drosophila 12 Genomes Consortium"/>
            <person name="Clark A.G."/>
            <person name="Eisen M.B."/>
            <person name="Smith D.R."/>
            <person name="Bergman C.M."/>
            <person name="Oliver B."/>
            <person name="Markow T.A."/>
            <person name="Kaufman T.C."/>
            <person name="Kellis M."/>
            <person name="Gelbart W."/>
            <person name="Iyer V.N."/>
            <person name="Pollard D.A."/>
            <person name="Sackton T.B."/>
            <person name="Larracuente A.M."/>
            <person name="Singh N.D."/>
            <person name="Abad J.P."/>
            <person name="Abt D.N."/>
            <person name="Adryan B."/>
            <person name="Aguade M."/>
            <person name="Akashi H."/>
            <person name="Anderson W.W."/>
            <person name="Aquadro C.F."/>
            <person name="Ardell D.H."/>
            <person name="Arguello R."/>
            <person name="Artieri C.G."/>
            <person name="Barbash D.A."/>
            <person name="Barker D."/>
            <person name="Barsanti P."/>
            <person name="Batterham P."/>
            <person name="Batzoglou S."/>
            <person name="Begun D."/>
            <person name="Bhutkar A."/>
            <person name="Blanco E."/>
            <person name="Bosak S.A."/>
            <person name="Bradley R.K."/>
            <person name="Brand A.D."/>
            <person name="Brent M.R."/>
            <person name="Brooks A.N."/>
            <person name="Brown R.H."/>
            <person name="Butlin R.K."/>
            <person name="Caggese C."/>
            <person name="Calvi B.R."/>
            <person name="Bernardo de Carvalho A."/>
            <person name="Caspi A."/>
            <person name="Castrezana S."/>
            <person name="Celniker S.E."/>
            <person name="Chang J.L."/>
            <person name="Chapple C."/>
            <person name="Chatterji S."/>
            <person name="Chinwalla A."/>
            <person name="Civetta A."/>
            <person name="Clifton S.W."/>
            <person name="Comeron J.M."/>
            <person name="Costello J.C."/>
            <person name="Coyne J.A."/>
            <person name="Daub J."/>
            <person name="David R.G."/>
            <person name="Delcher A.L."/>
            <person name="Delehaunty K."/>
            <person name="Do C.B."/>
            <person name="Ebling H."/>
            <person name="Edwards K."/>
            <person name="Eickbush T."/>
            <person name="Evans J.D."/>
            <person name="Filipski A."/>
            <person name="Findeiss S."/>
            <person name="Freyhult E."/>
            <person name="Fulton L."/>
            <person name="Fulton R."/>
            <person name="Garcia A.C."/>
            <person name="Gardiner A."/>
            <person name="Garfield D.A."/>
            <person name="Garvin B.E."/>
            <person name="Gibson G."/>
            <person name="Gilbert D."/>
            <person name="Gnerre S."/>
            <person name="Godfrey J."/>
            <person name="Good R."/>
            <person name="Gotea V."/>
            <person name="Gravely B."/>
            <person name="Greenberg A.J."/>
            <person name="Griffiths-Jones S."/>
            <person name="Gross S."/>
            <person name="Guigo R."/>
            <person name="Gustafson E.A."/>
            <person name="Haerty W."/>
            <person name="Hahn M.W."/>
            <person name="Halligan D.L."/>
            <person name="Halpern A.L."/>
            <person name="Halter G.M."/>
            <person name="Han M.V."/>
            <person name="Heger A."/>
            <person name="Hillier L."/>
            <person name="Hinrichs A.S."/>
            <person name="Holmes I."/>
            <person name="Hoskins R.A."/>
            <person name="Hubisz M.J."/>
            <person name="Hultmark D."/>
            <person name="Huntley M.A."/>
            <person name="Jaffe D.B."/>
            <person name="Jagadeeshan S."/>
            <person name="Jeck W.R."/>
            <person name="Johnson J."/>
            <person name="Jones C.D."/>
            <person name="Jordan W.C."/>
            <person name="Karpen G.H."/>
            <person name="Kataoka E."/>
            <person name="Keightley P.D."/>
            <person name="Kheradpour P."/>
            <person name="Kirkness E.F."/>
            <person name="Koerich L.B."/>
            <person name="Kristiansen K."/>
            <person name="Kudrna D."/>
            <person name="Kulathinal R.J."/>
            <person name="Kumar S."/>
            <person name="Kwok R."/>
            <person name="Lander E."/>
            <person name="Langley C.H."/>
            <person name="Lapoint R."/>
            <person name="Lazzaro B.P."/>
            <person name="Lee S.J."/>
            <person name="Levesque L."/>
            <person name="Li R."/>
            <person name="Lin C.F."/>
            <person name="Lin M.F."/>
            <person name="Lindblad-Toh K."/>
            <person name="Llopart A."/>
            <person name="Long M."/>
            <person name="Low L."/>
            <person name="Lozovsky E."/>
            <person name="Lu J."/>
            <person name="Luo M."/>
            <person name="Machado C.A."/>
            <person name="Makalowski W."/>
            <person name="Marzo M."/>
            <person name="Matsuda M."/>
            <person name="Matzkin L."/>
            <person name="McAllister B."/>
            <person name="McBride C.S."/>
            <person name="McKernan B."/>
            <person name="McKernan K."/>
            <person name="Mendez-Lago M."/>
            <person name="Minx P."/>
            <person name="Mollenhauer M.U."/>
            <person name="Montooth K."/>
            <person name="Mount S.M."/>
            <person name="Mu X."/>
            <person name="Myers E."/>
            <person name="Negre B."/>
            <person name="Newfeld S."/>
            <person name="Nielsen R."/>
            <person name="Noor M.A."/>
            <person name="O'Grady P."/>
            <person name="Pachter L."/>
            <person name="Papaceit M."/>
            <person name="Parisi M.J."/>
            <person name="Parisi M."/>
            <person name="Parts L."/>
            <person name="Pedersen J.S."/>
            <person name="Pesole G."/>
            <person name="Phillippy A.M."/>
            <person name="Ponting C.P."/>
            <person name="Pop M."/>
            <person name="Porcelli D."/>
            <person name="Powell J.R."/>
            <person name="Prohaska S."/>
            <person name="Pruitt K."/>
            <person name="Puig M."/>
            <person name="Quesneville H."/>
            <person name="Ram K.R."/>
            <person name="Rand D."/>
            <person name="Rasmussen M.D."/>
            <person name="Reed L.K."/>
            <person name="Reenan R."/>
            <person name="Reily A."/>
            <person name="Remington K.A."/>
            <person name="Rieger T.T."/>
            <person name="Ritchie M.G."/>
            <person name="Robin C."/>
            <person name="Rogers Y.H."/>
            <person name="Rohde C."/>
            <person name="Rozas J."/>
            <person name="Rubenfield M.J."/>
            <person name="Ruiz A."/>
            <person name="Russo S."/>
            <person name="Salzberg S.L."/>
            <person name="Sanchez-Gracia A."/>
            <person name="Saranga D.J."/>
            <person name="Sato H."/>
            <person name="Schaeffer S.W."/>
            <person name="Schatz M.C."/>
            <person name="Schlenke T."/>
            <person name="Schwartz R."/>
            <person name="Segarra C."/>
            <person name="Singh R.S."/>
            <person name="Sirot L."/>
            <person name="Sirota M."/>
            <person name="Sisneros N.B."/>
            <person name="Smith C.D."/>
            <person name="Smith T.F."/>
            <person name="Spieth J."/>
            <person name="Stage D.E."/>
            <person name="Stark A."/>
            <person name="Stephan W."/>
            <person name="Strausberg R.L."/>
            <person name="Strempel S."/>
            <person name="Sturgill D."/>
            <person name="Sutton G."/>
            <person name="Sutton G.G."/>
            <person name="Tao W."/>
            <person name="Teichmann S."/>
            <person name="Tobari Y.N."/>
            <person name="Tomimura Y."/>
            <person name="Tsolas J.M."/>
            <person name="Valente V.L."/>
            <person name="Venter E."/>
            <person name="Venter J.C."/>
            <person name="Vicario S."/>
            <person name="Vieira F.G."/>
            <person name="Vilella A.J."/>
            <person name="Villasante A."/>
            <person name="Walenz B."/>
            <person name="Wang J."/>
            <person name="Wasserman M."/>
            <person name="Watts T."/>
            <person name="Wilson D."/>
            <person name="Wilson R.K."/>
            <person name="Wing R.A."/>
            <person name="Wolfner M.F."/>
            <person name="Wong A."/>
            <person name="Wong G.K."/>
            <person name="Wu C.I."/>
            <person name="Wu G."/>
            <person name="Yamamoto D."/>
            <person name="Yang H.P."/>
            <person name="Yang S.P."/>
            <person name="Yorke J.A."/>
            <person name="Yoshida K."/>
            <person name="Zdobnov E."/>
            <person name="Zhang P."/>
            <person name="Zhang Y."/>
            <person name="Zimin A.V."/>
            <person name="Baldwin J."/>
            <person name="Abdouelleil A."/>
            <person name="Abdulkadir J."/>
            <person name="Abebe A."/>
            <person name="Abera B."/>
            <person name="Abreu J."/>
            <person name="Acer S.C."/>
            <person name="Aftuck L."/>
            <person name="Alexander A."/>
            <person name="An P."/>
            <person name="Anderson E."/>
            <person name="Anderson S."/>
            <person name="Arachi H."/>
            <person name="Azer M."/>
            <person name="Bachantsang P."/>
            <person name="Barry A."/>
            <person name="Bayul T."/>
            <person name="Berlin A."/>
            <person name="Bessette D."/>
            <person name="Bloom T."/>
            <person name="Blye J."/>
            <person name="Boguslavskiy L."/>
            <person name="Bonnet C."/>
            <person name="Boukhgalter B."/>
            <person name="Bourzgui I."/>
            <person name="Brown A."/>
            <person name="Cahill P."/>
            <person name="Channer S."/>
            <person name="Cheshatsang Y."/>
            <person name="Chuda L."/>
            <person name="Citroen M."/>
            <person name="Collymore A."/>
            <person name="Cooke P."/>
            <person name="Costello M."/>
            <person name="D'Aco K."/>
            <person name="Daza R."/>
            <person name="De Haan G."/>
            <person name="DeGray S."/>
            <person name="DeMaso C."/>
            <person name="Dhargay N."/>
            <person name="Dooley K."/>
            <person name="Dooley E."/>
            <person name="Doricent M."/>
            <person name="Dorje P."/>
            <person name="Dorjee K."/>
            <person name="Dupes A."/>
            <person name="Elong R."/>
            <person name="Falk J."/>
            <person name="Farina A."/>
            <person name="Faro S."/>
            <person name="Ferguson D."/>
            <person name="Fisher S."/>
            <person name="Foley C.D."/>
            <person name="Franke A."/>
            <person name="Friedrich D."/>
            <person name="Gadbois L."/>
            <person name="Gearin G."/>
            <person name="Gearin C.R."/>
            <person name="Giannoukos G."/>
            <person name="Goode T."/>
            <person name="Graham J."/>
            <person name="Grandbois E."/>
            <person name="Grewal S."/>
            <person name="Gyaltsen K."/>
            <person name="Hafez N."/>
            <person name="Hagos B."/>
            <person name="Hall J."/>
            <person name="Henson C."/>
            <person name="Hollinger A."/>
            <person name="Honan T."/>
            <person name="Huard M.D."/>
            <person name="Hughes L."/>
            <person name="Hurhula B."/>
            <person name="Husby M.E."/>
            <person name="Kamat A."/>
            <person name="Kanga B."/>
            <person name="Kashin S."/>
            <person name="Khazanovich D."/>
            <person name="Kisner P."/>
            <person name="Lance K."/>
            <person name="Lara M."/>
            <person name="Lee W."/>
            <person name="Lennon N."/>
            <person name="Letendre F."/>
            <person name="LeVine R."/>
            <person name="Lipovsky A."/>
            <person name="Liu X."/>
            <person name="Liu J."/>
            <person name="Liu S."/>
            <person name="Lokyitsang T."/>
            <person name="Lokyitsang Y."/>
            <person name="Lubonja R."/>
            <person name="Lui A."/>
            <person name="MacDonald P."/>
            <person name="Magnisalis V."/>
            <person name="Maru K."/>
            <person name="Matthews C."/>
            <person name="McCusker W."/>
            <person name="McDonough S."/>
            <person name="Mehta T."/>
            <person name="Meldrim J."/>
            <person name="Meneus L."/>
            <person name="Mihai O."/>
            <person name="Mihalev A."/>
            <person name="Mihova T."/>
            <person name="Mittelman R."/>
            <person name="Mlenga V."/>
            <person name="Montmayeur A."/>
            <person name="Mulrain L."/>
            <person name="Navidi A."/>
            <person name="Naylor J."/>
            <person name="Negash T."/>
            <person name="Nguyen T."/>
            <person name="Nguyen N."/>
            <person name="Nicol R."/>
            <person name="Norbu C."/>
            <person name="Norbu N."/>
            <person name="Novod N."/>
            <person name="O'Neill B."/>
            <person name="Osman S."/>
            <person name="Markiewicz E."/>
            <person name="Oyono O.L."/>
            <person name="Patti C."/>
            <person name="Phunkhang P."/>
            <person name="Pierre F."/>
            <person name="Priest M."/>
            <person name="Raghuraman S."/>
            <person name="Rege F."/>
            <person name="Reyes R."/>
            <person name="Rise C."/>
            <person name="Rogov P."/>
            <person name="Ross K."/>
            <person name="Ryan E."/>
            <person name="Settipalli S."/>
            <person name="Shea T."/>
            <person name="Sherpa N."/>
            <person name="Shi L."/>
            <person name="Shih D."/>
            <person name="Sparrow T."/>
            <person name="Spaulding J."/>
            <person name="Stalker J."/>
            <person name="Stange-Thomann N."/>
            <person name="Stavropoulos S."/>
            <person name="Stone C."/>
            <person name="Strader C."/>
            <person name="Tesfaye S."/>
            <person name="Thomson T."/>
            <person name="Thoulutsang Y."/>
            <person name="Thoulutsang D."/>
            <person name="Topham K."/>
            <person name="Topping I."/>
            <person name="Tsamla T."/>
            <person name="Vassiliev H."/>
            <person name="Vo A."/>
            <person name="Wangchuk T."/>
            <person name="Wangdi T."/>
            <person name="Weiand M."/>
            <person name="Wilkinson J."/>
            <person name="Wilson A."/>
            <person name="Yadav S."/>
            <person name="Young G."/>
            <person name="Yu Q."/>
            <person name="Zembek L."/>
            <person name="Zhong D."/>
            <person name="Zimmer A."/>
            <person name="Zwirko Z."/>
            <person name="Jaffe D.B."/>
            <person name="Alvarez P."/>
            <person name="Brockman W."/>
            <person name="Butler J."/>
            <person name="Chin C."/>
            <person name="Gnerre S."/>
            <person name="Grabherr M."/>
            <person name="Kleber M."/>
            <person name="Mauceli E."/>
            <person name="MacCallum I."/>
        </authorList>
    </citation>
    <scope>NUCLEOTIDE SEQUENCE [LARGE SCALE GENOMIC DNA]</scope>
    <source>
        <strain evidence="8">Tucson 14030-0811.24</strain>
    </source>
</reference>
<dbReference type="Pfam" id="PF02782">
    <property type="entry name" value="FGGY_C"/>
    <property type="match status" value="1"/>
</dbReference>
<dbReference type="PANTHER" id="PTHR10196:SF57">
    <property type="entry name" value="XYLULOSE KINASE"/>
    <property type="match status" value="1"/>
</dbReference>
<organism evidence="7 8">
    <name type="scientific">Drosophila willistoni</name>
    <name type="common">Fruit fly</name>
    <dbReference type="NCBI Taxonomy" id="7260"/>
    <lineage>
        <taxon>Eukaryota</taxon>
        <taxon>Metazoa</taxon>
        <taxon>Ecdysozoa</taxon>
        <taxon>Arthropoda</taxon>
        <taxon>Hexapoda</taxon>
        <taxon>Insecta</taxon>
        <taxon>Pterygota</taxon>
        <taxon>Neoptera</taxon>
        <taxon>Endopterygota</taxon>
        <taxon>Diptera</taxon>
        <taxon>Brachycera</taxon>
        <taxon>Muscomorpha</taxon>
        <taxon>Ephydroidea</taxon>
        <taxon>Drosophilidae</taxon>
        <taxon>Drosophila</taxon>
        <taxon>Sophophora</taxon>
    </lineage>
</organism>
<keyword evidence="4" id="KW-0067">ATP-binding</keyword>
<dbReference type="STRING" id="7260.B4N0R9"/>
<dbReference type="SUPFAM" id="SSF53067">
    <property type="entry name" value="Actin-like ATPase domain"/>
    <property type="match status" value="2"/>
</dbReference>
<dbReference type="GO" id="GO:0042732">
    <property type="term" value="P:D-xylose metabolic process"/>
    <property type="evidence" value="ECO:0007669"/>
    <property type="project" value="UniProtKB-UniRule"/>
</dbReference>
<dbReference type="CDD" id="cd07776">
    <property type="entry name" value="ASKHA_NBD_FGGY_SpXK-like"/>
    <property type="match status" value="1"/>
</dbReference>
<dbReference type="HOGENOM" id="CLU_016149_8_0_1"/>
<feature type="domain" description="Carbohydrate kinase FGGY C-terminal" evidence="6">
    <location>
        <begin position="402"/>
        <end position="495"/>
    </location>
</feature>
<dbReference type="Gene3D" id="3.30.420.40">
    <property type="match status" value="2"/>
</dbReference>
<dbReference type="GO" id="GO:0005997">
    <property type="term" value="P:xylulose metabolic process"/>
    <property type="evidence" value="ECO:0007669"/>
    <property type="project" value="UniProtKB-UniRule"/>
</dbReference>
<evidence type="ECO:0000256" key="4">
    <source>
        <dbReference type="RuleBase" id="RU367058"/>
    </source>
</evidence>
<dbReference type="PhylomeDB" id="B4N0R9"/>
<comment type="similarity">
    <text evidence="1 4">Belongs to the FGGY kinase family.</text>
</comment>
<dbReference type="GO" id="GO:0004856">
    <property type="term" value="F:D-xylulokinase activity"/>
    <property type="evidence" value="ECO:0007669"/>
    <property type="project" value="UniProtKB-UniRule"/>
</dbReference>
<dbReference type="Pfam" id="PF00370">
    <property type="entry name" value="FGGY_N"/>
    <property type="match status" value="1"/>
</dbReference>
<proteinExistence type="inferred from homology"/>
<keyword evidence="4" id="KW-0119">Carbohydrate metabolism</keyword>
<dbReference type="PANTHER" id="PTHR10196">
    <property type="entry name" value="SUGAR KINASE"/>
    <property type="match status" value="1"/>
</dbReference>
<dbReference type="OrthoDB" id="1728974at2759"/>
<comment type="catalytic activity">
    <reaction evidence="4">
        <text>D-xylulose + ATP = D-xylulose 5-phosphate + ADP + H(+)</text>
        <dbReference type="Rhea" id="RHEA:10964"/>
        <dbReference type="ChEBI" id="CHEBI:15378"/>
        <dbReference type="ChEBI" id="CHEBI:17140"/>
        <dbReference type="ChEBI" id="CHEBI:30616"/>
        <dbReference type="ChEBI" id="CHEBI:57737"/>
        <dbReference type="ChEBI" id="CHEBI:456216"/>
        <dbReference type="EC" id="2.7.1.17"/>
    </reaction>
</comment>
<comment type="function">
    <text evidence="4">Phosphorylates D-xylulose to produce D-xylulose 5-phosphate, a molecule that may play an important role in the regulation of glucose metabolism and lipogenesis.</text>
</comment>
<dbReference type="eggNOG" id="KOG2531">
    <property type="taxonomic scope" value="Eukaryota"/>
</dbReference>
<evidence type="ECO:0000256" key="1">
    <source>
        <dbReference type="ARBA" id="ARBA00009156"/>
    </source>
</evidence>
<dbReference type="KEGG" id="dwi:6644124"/>
<feature type="domain" description="Carbohydrate kinase FGGY N-terminal" evidence="5">
    <location>
        <begin position="141"/>
        <end position="292"/>
    </location>
</feature>
<keyword evidence="4" id="KW-0859">Xylose metabolism</keyword>
<evidence type="ECO:0000313" key="8">
    <source>
        <dbReference type="Proteomes" id="UP000007798"/>
    </source>
</evidence>
<dbReference type="AlphaFoldDB" id="B4N0R9"/>
<dbReference type="OMA" id="GCVFWSD"/>
<gene>
    <name evidence="7" type="primary">Dwil\GK24427</name>
    <name evidence="7" type="ORF">Dwil_GK24427</name>
</gene>
<keyword evidence="3 4" id="KW-0418">Kinase</keyword>
<keyword evidence="4" id="KW-0547">Nucleotide-binding</keyword>
<dbReference type="EMBL" id="CH963920">
    <property type="protein sequence ID" value="EDW77682.1"/>
    <property type="molecule type" value="Genomic_DNA"/>
</dbReference>
<evidence type="ECO:0000313" key="7">
    <source>
        <dbReference type="EMBL" id="EDW77682.1"/>
    </source>
</evidence>
<evidence type="ECO:0000259" key="5">
    <source>
        <dbReference type="Pfam" id="PF00370"/>
    </source>
</evidence>
<dbReference type="GO" id="GO:0005829">
    <property type="term" value="C:cytosol"/>
    <property type="evidence" value="ECO:0007669"/>
    <property type="project" value="TreeGrafter"/>
</dbReference>
<sequence length="574" mass="64441">MCHRRRPDYNGNCYLGIDLGEQYFSAVVLDAKMQVKFSARVNYDTDLPEYNTQRGIIQGSSIDEFFANPVMWVKALDILLNCLSTQGADLHSIAAIGGSAQQHGSVFWSDLGFRRLCGINPILRLHEQLTDTCFELNPTPVGADNSATRECFQMQKDVGGQNEMKSITGSKAYPSFVGPQIRKVFETCTEHYERTVRISLVTSFLSSLLIGSMGSIEFTDACGTSLLDLHSKTWSEKCLNACAPNLAQRLMKPIASNRLQGRIADYYVKRWNFRPDCMILSSITNTASAVVGLRFNKETDVVLSLGPIDKLIMHVENHPKQEEGHLLCDPINPNESFSLICFRNGSRVRDAICEQVAQGSWSTFSEMLKKTPMGNYGNVGLYFPVKETDPPASGTLRWDGKMDPMSHEAIHGCDEFERPEIEARAVIEGQMMHHRAMMKDMDFRFDENTRIIVLGDGSQNESLLQVIADVFNTPVYTHCGVEPALLGGAYRARYAFYEYREANCSCRRCRMASGRNPKLQFEDFFRNMPGALKLMAEPTAGCDVIYDRLTVRCMNMCQLLAASTSIHESHIVME</sequence>
<dbReference type="SMR" id="B4N0R9"/>
<name>B4N0R9_DROWI</name>
<dbReference type="FunCoup" id="B4N0R9">
    <property type="interactions" value="185"/>
</dbReference>
<evidence type="ECO:0000256" key="2">
    <source>
        <dbReference type="ARBA" id="ARBA00022679"/>
    </source>
</evidence>